<dbReference type="Proteomes" id="UP001157034">
    <property type="component" value="Unassembled WGS sequence"/>
</dbReference>
<evidence type="ECO:0008006" key="3">
    <source>
        <dbReference type="Google" id="ProtNLM"/>
    </source>
</evidence>
<comment type="caution">
    <text evidence="1">The sequence shown here is derived from an EMBL/GenBank/DDBJ whole genome shotgun (WGS) entry which is preliminary data.</text>
</comment>
<dbReference type="EMBL" id="BSVB01000001">
    <property type="protein sequence ID" value="GMA95345.1"/>
    <property type="molecule type" value="Genomic_DNA"/>
</dbReference>
<name>A0ABQ6K6V9_9MICO</name>
<dbReference type="Gene3D" id="1.50.10.20">
    <property type="match status" value="1"/>
</dbReference>
<sequence>MSRDDEVIDWLLEGDPAVRWQAMRDLTDASPDAVAAERARVAHEGWCPGWLARQRPDGTWGGGGEGEPTWRFNLDILEIIRLLGPDPADPEVRRRIELTRDLVHWPDEFGSPPYFEGEVEACINGEVLSQGAFFGEPTRSLAERLVSEQLADGGWNCEAPQSSRGSFNSTIRVLEGLLAYERAVGGWEPAAAARARGEEYLLERGMLRRRSTGELVDEGFLRFGWPGRWLYDVLRGLDHLRDAGRGTDPRLDEALEIVRTRRGADGRWIAENAPPEPGIGEVEPSGEPSRMVTLRALRVLRHFDAA</sequence>
<dbReference type="RefSeq" id="WP_284254121.1">
    <property type="nucleotide sequence ID" value="NZ_BAAAQO010000002.1"/>
</dbReference>
<reference evidence="2" key="1">
    <citation type="journal article" date="2019" name="Int. J. Syst. Evol. Microbiol.">
        <title>The Global Catalogue of Microorganisms (GCM) 10K type strain sequencing project: providing services to taxonomists for standard genome sequencing and annotation.</title>
        <authorList>
            <consortium name="The Broad Institute Genomics Platform"/>
            <consortium name="The Broad Institute Genome Sequencing Center for Infectious Disease"/>
            <person name="Wu L."/>
            <person name="Ma J."/>
        </authorList>
    </citation>
    <scope>NUCLEOTIDE SEQUENCE [LARGE SCALE GENOMIC DNA]</scope>
    <source>
        <strain evidence="2">NBRC 108894</strain>
    </source>
</reference>
<dbReference type="SUPFAM" id="SSF48239">
    <property type="entry name" value="Terpenoid cyclases/Protein prenyltransferases"/>
    <property type="match status" value="1"/>
</dbReference>
<organism evidence="1 2">
    <name type="scientific">Pseudolysinimonas kribbensis</name>
    <dbReference type="NCBI Taxonomy" id="433641"/>
    <lineage>
        <taxon>Bacteria</taxon>
        <taxon>Bacillati</taxon>
        <taxon>Actinomycetota</taxon>
        <taxon>Actinomycetes</taxon>
        <taxon>Micrococcales</taxon>
        <taxon>Microbacteriaceae</taxon>
        <taxon>Pseudolysinimonas</taxon>
    </lineage>
</organism>
<evidence type="ECO:0000313" key="1">
    <source>
        <dbReference type="EMBL" id="GMA95345.1"/>
    </source>
</evidence>
<gene>
    <name evidence="1" type="ORF">GCM10025881_21690</name>
</gene>
<proteinExistence type="predicted"/>
<evidence type="ECO:0000313" key="2">
    <source>
        <dbReference type="Proteomes" id="UP001157034"/>
    </source>
</evidence>
<dbReference type="InterPro" id="IPR008930">
    <property type="entry name" value="Terpenoid_cyclase/PrenylTrfase"/>
</dbReference>
<accession>A0ABQ6K6V9</accession>
<keyword evidence="2" id="KW-1185">Reference proteome</keyword>
<protein>
    <recommendedName>
        <fullName evidence="3">Squalene cyclase</fullName>
    </recommendedName>
</protein>